<dbReference type="EMBL" id="JANAVB010014797">
    <property type="protein sequence ID" value="KAJ6833853.1"/>
    <property type="molecule type" value="Genomic_DNA"/>
</dbReference>
<gene>
    <name evidence="1" type="ORF">M6B38_339150</name>
</gene>
<organism evidence="1 2">
    <name type="scientific">Iris pallida</name>
    <name type="common">Sweet iris</name>
    <dbReference type="NCBI Taxonomy" id="29817"/>
    <lineage>
        <taxon>Eukaryota</taxon>
        <taxon>Viridiplantae</taxon>
        <taxon>Streptophyta</taxon>
        <taxon>Embryophyta</taxon>
        <taxon>Tracheophyta</taxon>
        <taxon>Spermatophyta</taxon>
        <taxon>Magnoliopsida</taxon>
        <taxon>Liliopsida</taxon>
        <taxon>Asparagales</taxon>
        <taxon>Iridaceae</taxon>
        <taxon>Iridoideae</taxon>
        <taxon>Irideae</taxon>
        <taxon>Iris</taxon>
    </lineage>
</organism>
<sequence>MRRNVAFCWRTLHLARQQSCGLYAAHMRPCGLMRHAAHMRPHVAHAAMRFMRPCGSCGPCGPCGSCDPIFVGFELISLLYLWDLN</sequence>
<name>A0AAX6GZ71_IRIPA</name>
<dbReference type="AlphaFoldDB" id="A0AAX6GZ71"/>
<reference evidence="1" key="1">
    <citation type="journal article" date="2023" name="GigaByte">
        <title>Genome assembly of the bearded iris, Iris pallida Lam.</title>
        <authorList>
            <person name="Bruccoleri R.E."/>
            <person name="Oakeley E.J."/>
            <person name="Faust A.M.E."/>
            <person name="Altorfer M."/>
            <person name="Dessus-Babus S."/>
            <person name="Burckhardt D."/>
            <person name="Oertli M."/>
            <person name="Naumann U."/>
            <person name="Petersen F."/>
            <person name="Wong J."/>
        </authorList>
    </citation>
    <scope>NUCLEOTIDE SEQUENCE</scope>
    <source>
        <strain evidence="1">GSM-AAB239-AS_SAM_17_03QT</strain>
    </source>
</reference>
<comment type="caution">
    <text evidence="1">The sequence shown here is derived from an EMBL/GenBank/DDBJ whole genome shotgun (WGS) entry which is preliminary data.</text>
</comment>
<keyword evidence="2" id="KW-1185">Reference proteome</keyword>
<protein>
    <submittedName>
        <fullName evidence="1">Uncharacterized protein</fullName>
    </submittedName>
</protein>
<evidence type="ECO:0000313" key="1">
    <source>
        <dbReference type="EMBL" id="KAJ6833853.1"/>
    </source>
</evidence>
<dbReference type="Proteomes" id="UP001140949">
    <property type="component" value="Unassembled WGS sequence"/>
</dbReference>
<evidence type="ECO:0000313" key="2">
    <source>
        <dbReference type="Proteomes" id="UP001140949"/>
    </source>
</evidence>
<proteinExistence type="predicted"/>
<accession>A0AAX6GZ71</accession>
<reference evidence="1" key="2">
    <citation type="submission" date="2023-04" db="EMBL/GenBank/DDBJ databases">
        <authorList>
            <person name="Bruccoleri R.E."/>
            <person name="Oakeley E.J."/>
            <person name="Faust A.-M."/>
            <person name="Dessus-Babus S."/>
            <person name="Altorfer M."/>
            <person name="Burckhardt D."/>
            <person name="Oertli M."/>
            <person name="Naumann U."/>
            <person name="Petersen F."/>
            <person name="Wong J."/>
        </authorList>
    </citation>
    <scope>NUCLEOTIDE SEQUENCE</scope>
    <source>
        <strain evidence="1">GSM-AAB239-AS_SAM_17_03QT</strain>
        <tissue evidence="1">Leaf</tissue>
    </source>
</reference>